<evidence type="ECO:0000259" key="19">
    <source>
        <dbReference type="Pfam" id="PF00224"/>
    </source>
</evidence>
<comment type="similarity">
    <text evidence="5 18">Belongs to the pyruvate kinase family.</text>
</comment>
<evidence type="ECO:0000256" key="5">
    <source>
        <dbReference type="ARBA" id="ARBA00008663"/>
    </source>
</evidence>
<evidence type="ECO:0000256" key="10">
    <source>
        <dbReference type="ARBA" id="ARBA00022741"/>
    </source>
</evidence>
<dbReference type="Pfam" id="PF00224">
    <property type="entry name" value="PK"/>
    <property type="match status" value="1"/>
</dbReference>
<evidence type="ECO:0000313" key="22">
    <source>
        <dbReference type="EMBL" id="PNL90924.1"/>
    </source>
</evidence>
<dbReference type="SUPFAM" id="SSF52009">
    <property type="entry name" value="Phosphohistidine domain"/>
    <property type="match status" value="1"/>
</dbReference>
<keyword evidence="9" id="KW-0479">Metal-binding</keyword>
<dbReference type="Gene3D" id="3.40.1380.20">
    <property type="entry name" value="Pyruvate kinase, C-terminal domain"/>
    <property type="match status" value="1"/>
</dbReference>
<dbReference type="InterPro" id="IPR015793">
    <property type="entry name" value="Pyrv_Knase_brl"/>
</dbReference>
<evidence type="ECO:0000313" key="23">
    <source>
        <dbReference type="Proteomes" id="UP000192813"/>
    </source>
</evidence>
<dbReference type="InterPro" id="IPR036637">
    <property type="entry name" value="Phosphohistidine_dom_sf"/>
</dbReference>
<comment type="cofactor">
    <cofactor evidence="1">
        <name>Mg(2+)</name>
        <dbReference type="ChEBI" id="CHEBI:18420"/>
    </cofactor>
</comment>
<dbReference type="FunFam" id="3.20.20.60:FF:000001">
    <property type="entry name" value="Pyruvate kinase"/>
    <property type="match status" value="1"/>
</dbReference>
<accession>A0A2J9PKQ0</accession>
<feature type="domain" description="Pyruvate kinase barrel" evidence="19">
    <location>
        <begin position="3"/>
        <end position="327"/>
    </location>
</feature>
<evidence type="ECO:0000256" key="2">
    <source>
        <dbReference type="ARBA" id="ARBA00001958"/>
    </source>
</evidence>
<evidence type="ECO:0000259" key="21">
    <source>
        <dbReference type="Pfam" id="PF02887"/>
    </source>
</evidence>
<evidence type="ECO:0000256" key="17">
    <source>
        <dbReference type="NCBIfam" id="TIGR01064"/>
    </source>
</evidence>
<dbReference type="PRINTS" id="PR01050">
    <property type="entry name" value="PYRUVTKNASE"/>
</dbReference>
<evidence type="ECO:0000256" key="6">
    <source>
        <dbReference type="ARBA" id="ARBA00012142"/>
    </source>
</evidence>
<feature type="domain" description="PEP-utilising enzyme mobile" evidence="20">
    <location>
        <begin position="508"/>
        <end position="578"/>
    </location>
</feature>
<comment type="cofactor">
    <cofactor evidence="2">
        <name>K(+)</name>
        <dbReference type="ChEBI" id="CHEBI:29103"/>
    </cofactor>
</comment>
<dbReference type="Gene3D" id="3.50.30.10">
    <property type="entry name" value="Phosphohistidine domain"/>
    <property type="match status" value="1"/>
</dbReference>
<dbReference type="Pfam" id="PF02887">
    <property type="entry name" value="PK_C"/>
    <property type="match status" value="1"/>
</dbReference>
<evidence type="ECO:0000256" key="8">
    <source>
        <dbReference type="ARBA" id="ARBA00022679"/>
    </source>
</evidence>
<dbReference type="SUPFAM" id="SSF52935">
    <property type="entry name" value="PK C-terminal domain-like"/>
    <property type="match status" value="1"/>
</dbReference>
<dbReference type="Pfam" id="PF00391">
    <property type="entry name" value="PEP-utilizers"/>
    <property type="match status" value="1"/>
</dbReference>
<protein>
    <recommendedName>
        <fullName evidence="7 17">Pyruvate kinase</fullName>
        <ecNumber evidence="6 17">2.7.1.40</ecNumber>
    </recommendedName>
</protein>
<reference evidence="23" key="1">
    <citation type="submission" date="2017-12" db="EMBL/GenBank/DDBJ databases">
        <title>FDA dAtabase for Regulatory Grade micrObial Sequences (FDA-ARGOS): Supporting development and validation of Infectious Disease Dx tests.</title>
        <authorList>
            <person name="Hoffmann M."/>
            <person name="Allard M."/>
            <person name="Evans P."/>
            <person name="Brown E."/>
            <person name="Tallon L."/>
            <person name="Sadzewicz L."/>
            <person name="Sengamalay N."/>
            <person name="Ott S."/>
            <person name="Godinez A."/>
            <person name="Nagaraj S."/>
            <person name="Vavikolanu K."/>
            <person name="Aluvathingal J."/>
            <person name="Nadendla S."/>
            <person name="Sichtig H."/>
        </authorList>
    </citation>
    <scope>NUCLEOTIDE SEQUENCE [LARGE SCALE GENOMIC DNA]</scope>
    <source>
        <strain evidence="23">FDAARGOS_249</strain>
    </source>
</reference>
<name>A0A2J9PKQ0_9LACT</name>
<dbReference type="NCBIfam" id="NF004491">
    <property type="entry name" value="PRK05826.1"/>
    <property type="match status" value="1"/>
</dbReference>
<keyword evidence="15 18" id="KW-0324">Glycolysis</keyword>
<dbReference type="InterPro" id="IPR001697">
    <property type="entry name" value="Pyr_Knase"/>
</dbReference>
<comment type="caution">
    <text evidence="22">The sequence shown here is derived from an EMBL/GenBank/DDBJ whole genome shotgun (WGS) entry which is preliminary data.</text>
</comment>
<sequence length="588" mass="62450">MEKNTKIVCTIGPASESVDTLVQLIESGMNVARLNFSHGDHDEHLARINNIREASEKTGRRVAILLDTKGPEIRTNNMKDHKPVTLVKGSEVRVSMTEVEGDETKFSITYTELINDVEKGSHILIDDGLVDLLVTDIDTANNEIVTEVQNTGIVKDKKGVNVPGVSVQLPGITEKDANDIRFGLENDIDYIAASFVRKPSDVLEIREILEETGNESVQIIPKIENQEGVDNLDDILSVSDGLMVARGDLGVEIPAEQVPVVQKDMIRKCNLAGKPVITATQMLDSMQSNPRPTRAEASDVANAIFDGTDAIMLSGETAAGDYPVEAVQTMNRIALVSEGRKEAKTDIGSLKPSTEGDMAEAISQSVAYTARSLRVSTIVAATESGHTAKMISKYRPSAKIIALTFSESQARKLVLAWGVEPFVVEKPASTDEMMSLAGTVAKESGYAQDGDTIIISAGVPVGEKGTTNLMKIQVIGEKLVSGSGIGEKSVVGHAVVVDNAADAVANVKPNSVLVVKSTDNDYNEAIKNAAAVVVEKGGLTSHAAVLGVENGIPVVVGAENATSSIENGQLVTVDARRGIVYNGATTTI</sequence>
<evidence type="ECO:0000256" key="13">
    <source>
        <dbReference type="ARBA" id="ARBA00022842"/>
    </source>
</evidence>
<keyword evidence="8 18" id="KW-0808">Transferase</keyword>
<comment type="pathway">
    <text evidence="3 18">Carbohydrate degradation; glycolysis; pyruvate from D-glyceraldehyde 3-phosphate: step 5/5.</text>
</comment>
<dbReference type="GO" id="GO:0006950">
    <property type="term" value="P:response to stress"/>
    <property type="evidence" value="ECO:0007669"/>
    <property type="project" value="UniProtKB-ARBA"/>
</dbReference>
<dbReference type="PROSITE" id="PS00110">
    <property type="entry name" value="PYRUVATE_KINASE"/>
    <property type="match status" value="1"/>
</dbReference>
<proteinExistence type="inferred from homology"/>
<dbReference type="RefSeq" id="WP_083067697.1">
    <property type="nucleotide sequence ID" value="NZ_CBCPHS010000003.1"/>
</dbReference>
<dbReference type="InterPro" id="IPR036918">
    <property type="entry name" value="Pyrv_Knase_C_sf"/>
</dbReference>
<dbReference type="GO" id="GO:0000287">
    <property type="term" value="F:magnesium ion binding"/>
    <property type="evidence" value="ECO:0007669"/>
    <property type="project" value="UniProtKB-UniRule"/>
</dbReference>
<dbReference type="GO" id="GO:0016301">
    <property type="term" value="F:kinase activity"/>
    <property type="evidence" value="ECO:0007669"/>
    <property type="project" value="UniProtKB-KW"/>
</dbReference>
<evidence type="ECO:0000256" key="3">
    <source>
        <dbReference type="ARBA" id="ARBA00004997"/>
    </source>
</evidence>
<keyword evidence="12" id="KW-0067">ATP-binding</keyword>
<dbReference type="FunFam" id="2.40.33.10:FF:000001">
    <property type="entry name" value="Pyruvate kinase"/>
    <property type="match status" value="1"/>
</dbReference>
<keyword evidence="13 18" id="KW-0460">Magnesium</keyword>
<evidence type="ECO:0000256" key="15">
    <source>
        <dbReference type="ARBA" id="ARBA00023152"/>
    </source>
</evidence>
<evidence type="ECO:0000256" key="16">
    <source>
        <dbReference type="ARBA" id="ARBA00023317"/>
    </source>
</evidence>
<dbReference type="GO" id="GO:0004743">
    <property type="term" value="F:pyruvate kinase activity"/>
    <property type="evidence" value="ECO:0007669"/>
    <property type="project" value="UniProtKB-UniRule"/>
</dbReference>
<dbReference type="InterPro" id="IPR018209">
    <property type="entry name" value="Pyrv_Knase_AS"/>
</dbReference>
<keyword evidence="10" id="KW-0547">Nucleotide-binding</keyword>
<keyword evidence="14" id="KW-0630">Potassium</keyword>
<gene>
    <name evidence="22" type="primary">pyk</name>
    <name evidence="22" type="ORF">A6J77_001140</name>
</gene>
<dbReference type="SUPFAM" id="SSF50800">
    <property type="entry name" value="PK beta-barrel domain-like"/>
    <property type="match status" value="1"/>
</dbReference>
<organism evidence="22 23">
    <name type="scientific">Aerococcus viridans</name>
    <dbReference type="NCBI Taxonomy" id="1377"/>
    <lineage>
        <taxon>Bacteria</taxon>
        <taxon>Bacillati</taxon>
        <taxon>Bacillota</taxon>
        <taxon>Bacilli</taxon>
        <taxon>Lactobacillales</taxon>
        <taxon>Aerococcaceae</taxon>
        <taxon>Aerococcus</taxon>
    </lineage>
</organism>
<feature type="domain" description="Pyruvate kinase C-terminal" evidence="21">
    <location>
        <begin position="360"/>
        <end position="472"/>
    </location>
</feature>
<evidence type="ECO:0000256" key="1">
    <source>
        <dbReference type="ARBA" id="ARBA00001946"/>
    </source>
</evidence>
<comment type="catalytic activity">
    <reaction evidence="18">
        <text>pyruvate + ATP = phosphoenolpyruvate + ADP + H(+)</text>
        <dbReference type="Rhea" id="RHEA:18157"/>
        <dbReference type="ChEBI" id="CHEBI:15361"/>
        <dbReference type="ChEBI" id="CHEBI:15378"/>
        <dbReference type="ChEBI" id="CHEBI:30616"/>
        <dbReference type="ChEBI" id="CHEBI:58702"/>
        <dbReference type="ChEBI" id="CHEBI:456216"/>
        <dbReference type="EC" id="2.7.1.40"/>
    </reaction>
</comment>
<dbReference type="GO" id="GO:0030955">
    <property type="term" value="F:potassium ion binding"/>
    <property type="evidence" value="ECO:0007669"/>
    <property type="project" value="UniProtKB-UniRule"/>
</dbReference>
<evidence type="ECO:0000256" key="4">
    <source>
        <dbReference type="ARBA" id="ARBA00006237"/>
    </source>
</evidence>
<dbReference type="Gene3D" id="2.40.33.10">
    <property type="entry name" value="PK beta-barrel domain-like"/>
    <property type="match status" value="1"/>
</dbReference>
<dbReference type="NCBIfam" id="NF004978">
    <property type="entry name" value="PRK06354.1"/>
    <property type="match status" value="1"/>
</dbReference>
<dbReference type="SUPFAM" id="SSF51621">
    <property type="entry name" value="Phosphoenolpyruvate/pyruvate domain"/>
    <property type="match status" value="1"/>
</dbReference>
<dbReference type="InterPro" id="IPR011037">
    <property type="entry name" value="Pyrv_Knase-like_insert_dom_sf"/>
</dbReference>
<dbReference type="GO" id="GO:0005524">
    <property type="term" value="F:ATP binding"/>
    <property type="evidence" value="ECO:0007669"/>
    <property type="project" value="UniProtKB-KW"/>
</dbReference>
<dbReference type="PANTHER" id="PTHR11817">
    <property type="entry name" value="PYRUVATE KINASE"/>
    <property type="match status" value="1"/>
</dbReference>
<dbReference type="UniPathway" id="UPA00109">
    <property type="reaction ID" value="UER00188"/>
</dbReference>
<dbReference type="EC" id="2.7.1.40" evidence="6 17"/>
<dbReference type="Proteomes" id="UP000192813">
    <property type="component" value="Unassembled WGS sequence"/>
</dbReference>
<dbReference type="InterPro" id="IPR008279">
    <property type="entry name" value="PEP-util_enz_mobile_dom"/>
</dbReference>
<dbReference type="Gene3D" id="3.20.20.60">
    <property type="entry name" value="Phosphoenolpyruvate-binding domains"/>
    <property type="match status" value="1"/>
</dbReference>
<comment type="similarity">
    <text evidence="4">In the C-terminal section; belongs to the PEP-utilizing enzyme family.</text>
</comment>
<evidence type="ECO:0000256" key="14">
    <source>
        <dbReference type="ARBA" id="ARBA00022958"/>
    </source>
</evidence>
<evidence type="ECO:0000256" key="7">
    <source>
        <dbReference type="ARBA" id="ARBA00018587"/>
    </source>
</evidence>
<dbReference type="InterPro" id="IPR015806">
    <property type="entry name" value="Pyrv_Knase_insert_dom_sf"/>
</dbReference>
<evidence type="ECO:0000256" key="11">
    <source>
        <dbReference type="ARBA" id="ARBA00022777"/>
    </source>
</evidence>
<keyword evidence="11 18" id="KW-0418">Kinase</keyword>
<dbReference type="InterPro" id="IPR015795">
    <property type="entry name" value="Pyrv_Knase_C"/>
</dbReference>
<evidence type="ECO:0000256" key="18">
    <source>
        <dbReference type="RuleBase" id="RU000504"/>
    </source>
</evidence>
<keyword evidence="16 22" id="KW-0670">Pyruvate</keyword>
<dbReference type="InterPro" id="IPR040442">
    <property type="entry name" value="Pyrv_kinase-like_dom_sf"/>
</dbReference>
<dbReference type="InterPro" id="IPR015813">
    <property type="entry name" value="Pyrv/PenolPyrv_kinase-like_dom"/>
</dbReference>
<evidence type="ECO:0000256" key="9">
    <source>
        <dbReference type="ARBA" id="ARBA00022723"/>
    </source>
</evidence>
<dbReference type="AlphaFoldDB" id="A0A2J9PKQ0"/>
<dbReference type="EMBL" id="NBTM02000001">
    <property type="protein sequence ID" value="PNL90924.1"/>
    <property type="molecule type" value="Genomic_DNA"/>
</dbReference>
<dbReference type="NCBIfam" id="TIGR01064">
    <property type="entry name" value="pyruv_kin"/>
    <property type="match status" value="1"/>
</dbReference>
<evidence type="ECO:0000256" key="12">
    <source>
        <dbReference type="ARBA" id="ARBA00022840"/>
    </source>
</evidence>
<evidence type="ECO:0000259" key="20">
    <source>
        <dbReference type="Pfam" id="PF00391"/>
    </source>
</evidence>